<sequence length="260" mass="28699">MSTAAFENRGWAVFDPEPAVDAWCAAARMRADAVMRDPRRARENLRHGRTWFVGVDVMGCDPFGTVPGGPKLGGAGVDFAAAQMSDNWSGDWGRGQLSVAYPGYPRRDPQESVANHRFRALRDGAHLDGLLPIGPARRRKFVEPHGVIVGIALDDSRAGRSPLVVWEDSHLRLRAMMRAALGDVPEPQMSDIDLTEVYAATRKACFAECPRVELGVEPGQVIVLHRALLHGIAPWHSPTPRPRRAVYFRPELPTLTDWLA</sequence>
<reference evidence="1 2" key="1">
    <citation type="submission" date="2015-09" db="EMBL/GenBank/DDBJ databases">
        <authorList>
            <consortium name="Swine Surveillance"/>
        </authorList>
    </citation>
    <scope>NUCLEOTIDE SEQUENCE [LARGE SCALE GENOMIC DNA]</scope>
    <source>
        <strain evidence="1 2">CECT 5294</strain>
    </source>
</reference>
<dbReference type="STRING" id="266809.PM03_04215"/>
<gene>
    <name evidence="1" type="ORF">THS5294_00775</name>
</gene>
<name>A0A0P1EWR1_9RHOB</name>
<evidence type="ECO:0000313" key="2">
    <source>
        <dbReference type="Proteomes" id="UP000051298"/>
    </source>
</evidence>
<organism evidence="1 2">
    <name type="scientific">Thalassobacter stenotrophicus</name>
    <dbReference type="NCBI Taxonomy" id="266809"/>
    <lineage>
        <taxon>Bacteria</taxon>
        <taxon>Pseudomonadati</taxon>
        <taxon>Pseudomonadota</taxon>
        <taxon>Alphaproteobacteria</taxon>
        <taxon>Rhodobacterales</taxon>
        <taxon>Roseobacteraceae</taxon>
        <taxon>Thalassobacter</taxon>
    </lineage>
</organism>
<dbReference type="SUPFAM" id="SSF51197">
    <property type="entry name" value="Clavaminate synthase-like"/>
    <property type="match status" value="1"/>
</dbReference>
<dbReference type="Proteomes" id="UP000051298">
    <property type="component" value="Unassembled WGS sequence"/>
</dbReference>
<protein>
    <recommendedName>
        <fullName evidence="3">Phytanoyl-CoA dioxygenase (PhyH)</fullName>
    </recommendedName>
</protein>
<proteinExistence type="predicted"/>
<dbReference type="EMBL" id="CYRX01000010">
    <property type="protein sequence ID" value="CUH59489.1"/>
    <property type="molecule type" value="Genomic_DNA"/>
</dbReference>
<dbReference type="Gene3D" id="2.60.120.620">
    <property type="entry name" value="q2cbj1_9rhob like domain"/>
    <property type="match status" value="1"/>
</dbReference>
<evidence type="ECO:0000313" key="1">
    <source>
        <dbReference type="EMBL" id="CUH59489.1"/>
    </source>
</evidence>
<dbReference type="RefSeq" id="WP_058122684.1">
    <property type="nucleotide sequence ID" value="NZ_CYRX01000010.1"/>
</dbReference>
<accession>A0A0P1EWR1</accession>
<evidence type="ECO:0008006" key="3">
    <source>
        <dbReference type="Google" id="ProtNLM"/>
    </source>
</evidence>
<dbReference type="AlphaFoldDB" id="A0A0P1EWR1"/>
<dbReference type="eggNOG" id="ENOG502Z92P">
    <property type="taxonomic scope" value="Bacteria"/>
</dbReference>